<dbReference type="Proteomes" id="UP000037696">
    <property type="component" value="Unassembled WGS sequence"/>
</dbReference>
<reference evidence="1 2" key="1">
    <citation type="submission" date="2015-08" db="EMBL/GenBank/DDBJ databases">
        <title>Genome sequencing of Penicillium nordicum.</title>
        <authorList>
            <person name="Nguyen H.D."/>
            <person name="Seifert K.A."/>
        </authorList>
    </citation>
    <scope>NUCLEOTIDE SEQUENCE [LARGE SCALE GENOMIC DNA]</scope>
    <source>
        <strain evidence="1 2">DAOMC 185683</strain>
    </source>
</reference>
<dbReference type="AlphaFoldDB" id="A0A0M8P7D8"/>
<sequence length="29" mass="3339">MVLAGYNYNPLHFEFNQLIILPLLSPHIA</sequence>
<evidence type="ECO:0000313" key="2">
    <source>
        <dbReference type="Proteomes" id="UP000037696"/>
    </source>
</evidence>
<gene>
    <name evidence="1" type="ORF">ACN38_g7204</name>
</gene>
<name>A0A0M8P7D8_9EURO</name>
<keyword evidence="2" id="KW-1185">Reference proteome</keyword>
<evidence type="ECO:0000313" key="1">
    <source>
        <dbReference type="EMBL" id="KOS41930.1"/>
    </source>
</evidence>
<feature type="non-terminal residue" evidence="1">
    <location>
        <position position="29"/>
    </location>
</feature>
<dbReference type="EMBL" id="LHQQ01000118">
    <property type="protein sequence ID" value="KOS41930.1"/>
    <property type="molecule type" value="Genomic_DNA"/>
</dbReference>
<proteinExistence type="predicted"/>
<comment type="caution">
    <text evidence="1">The sequence shown here is derived from an EMBL/GenBank/DDBJ whole genome shotgun (WGS) entry which is preliminary data.</text>
</comment>
<organism evidence="1 2">
    <name type="scientific">Penicillium nordicum</name>
    <dbReference type="NCBI Taxonomy" id="229535"/>
    <lineage>
        <taxon>Eukaryota</taxon>
        <taxon>Fungi</taxon>
        <taxon>Dikarya</taxon>
        <taxon>Ascomycota</taxon>
        <taxon>Pezizomycotina</taxon>
        <taxon>Eurotiomycetes</taxon>
        <taxon>Eurotiomycetidae</taxon>
        <taxon>Eurotiales</taxon>
        <taxon>Aspergillaceae</taxon>
        <taxon>Penicillium</taxon>
    </lineage>
</organism>
<protein>
    <submittedName>
        <fullName evidence="1">Uncharacterized protein</fullName>
    </submittedName>
</protein>
<accession>A0A0M8P7D8</accession>